<dbReference type="InterPro" id="IPR011012">
    <property type="entry name" value="Longin-like_dom_sf"/>
</dbReference>
<dbReference type="Gene3D" id="2.60.40.1170">
    <property type="entry name" value="Mu homology domain, subdomain B"/>
    <property type="match status" value="2"/>
</dbReference>
<dbReference type="FunFam" id="3.30.450.60:FF:000003">
    <property type="entry name" value="Coatomer subunit delta"/>
    <property type="match status" value="1"/>
</dbReference>
<evidence type="ECO:0000256" key="6">
    <source>
        <dbReference type="ARBA" id="ARBA00022892"/>
    </source>
</evidence>
<keyword evidence="7 11" id="KW-0653">Protein transport</keyword>
<dbReference type="Pfam" id="PF00928">
    <property type="entry name" value="Adap_comp_sub"/>
    <property type="match status" value="1"/>
</dbReference>
<comment type="subcellular location">
    <subcellularLocation>
        <location evidence="11">Cytoplasm</location>
    </subcellularLocation>
    <subcellularLocation>
        <location evidence="1 11">Golgi apparatus membrane</location>
        <topology evidence="1 11">Peripheral membrane protein</topology>
        <orientation evidence="1 11">Cytoplasmic side</orientation>
    </subcellularLocation>
    <subcellularLocation>
        <location evidence="11">Cytoplasmic vesicle</location>
        <location evidence="11">COPI-coated vesicle membrane</location>
        <topology evidence="11">Peripheral membrane protein</topology>
        <orientation evidence="11">Cytoplasmic side</orientation>
    </subcellularLocation>
</comment>
<evidence type="ECO:0000256" key="9">
    <source>
        <dbReference type="ARBA" id="ARBA00023136"/>
    </source>
</evidence>
<keyword evidence="10" id="KW-0968">Cytoplasmic vesicle</keyword>
<dbReference type="GO" id="GO:0030126">
    <property type="term" value="C:COPI vesicle coat"/>
    <property type="evidence" value="ECO:0007669"/>
    <property type="project" value="UniProtKB-UniRule"/>
</dbReference>
<feature type="domain" description="MHD" evidence="12">
    <location>
        <begin position="322"/>
        <end position="573"/>
    </location>
</feature>
<accession>A0AAV9INY0</accession>
<evidence type="ECO:0000256" key="11">
    <source>
        <dbReference type="RuleBase" id="RU366052"/>
    </source>
</evidence>
<evidence type="ECO:0000313" key="13">
    <source>
        <dbReference type="EMBL" id="KAK4534057.1"/>
    </source>
</evidence>
<dbReference type="PANTHER" id="PTHR10121:SF0">
    <property type="entry name" value="COATOMER SUBUNIT DELTA"/>
    <property type="match status" value="1"/>
</dbReference>
<proteinExistence type="inferred from homology"/>
<dbReference type="GO" id="GO:0051645">
    <property type="term" value="P:Golgi localization"/>
    <property type="evidence" value="ECO:0007669"/>
    <property type="project" value="TreeGrafter"/>
</dbReference>
<evidence type="ECO:0000256" key="3">
    <source>
        <dbReference type="ARBA" id="ARBA00011775"/>
    </source>
</evidence>
<dbReference type="GO" id="GO:0006888">
    <property type="term" value="P:endoplasmic reticulum to Golgi vesicle-mediated transport"/>
    <property type="evidence" value="ECO:0007669"/>
    <property type="project" value="TreeGrafter"/>
</dbReference>
<reference evidence="13 14" key="1">
    <citation type="submission" date="2022-07" db="EMBL/GenBank/DDBJ databases">
        <title>Genome-wide signatures of adaptation to extreme environments.</title>
        <authorList>
            <person name="Cho C.H."/>
            <person name="Yoon H.S."/>
        </authorList>
    </citation>
    <scope>NUCLEOTIDE SEQUENCE [LARGE SCALE GENOMIC DNA]</scope>
    <source>
        <strain evidence="13 14">DBV 063 E5</strain>
    </source>
</reference>
<dbReference type="InterPro" id="IPR027059">
    <property type="entry name" value="Coatomer_dsu"/>
</dbReference>
<comment type="subunit">
    <text evidence="3 11">Oligomeric complex that consists of at least the alpha, beta, beta', gamma, delta, epsilon and zeta subunits.</text>
</comment>
<keyword evidence="9 11" id="KW-0472">Membrane</keyword>
<dbReference type="PROSITE" id="PS51072">
    <property type="entry name" value="MHD"/>
    <property type="match status" value="1"/>
</dbReference>
<protein>
    <recommendedName>
        <fullName evidence="11">Coatomer subunit delta</fullName>
    </recommendedName>
</protein>
<dbReference type="GO" id="GO:0006890">
    <property type="term" value="P:retrograde vesicle-mediated transport, Golgi to endoplasmic reticulum"/>
    <property type="evidence" value="ECO:0007669"/>
    <property type="project" value="UniProtKB-UniRule"/>
</dbReference>
<keyword evidence="4 11" id="KW-0813">Transport</keyword>
<dbReference type="SUPFAM" id="SSF49447">
    <property type="entry name" value="Second domain of Mu2 adaptin subunit (ap50) of ap2 adaptor"/>
    <property type="match status" value="1"/>
</dbReference>
<dbReference type="Proteomes" id="UP001301350">
    <property type="component" value="Unassembled WGS sequence"/>
</dbReference>
<evidence type="ECO:0000256" key="8">
    <source>
        <dbReference type="ARBA" id="ARBA00023034"/>
    </source>
</evidence>
<evidence type="ECO:0000256" key="4">
    <source>
        <dbReference type="ARBA" id="ARBA00022448"/>
    </source>
</evidence>
<keyword evidence="14" id="KW-1185">Reference proteome</keyword>
<evidence type="ECO:0000256" key="7">
    <source>
        <dbReference type="ARBA" id="ARBA00022927"/>
    </source>
</evidence>
<comment type="similarity">
    <text evidence="2 11">Belongs to the adaptor complexes medium subunit family. Delta-COP subfamily.</text>
</comment>
<evidence type="ECO:0000259" key="12">
    <source>
        <dbReference type="PROSITE" id="PS51072"/>
    </source>
</evidence>
<name>A0AAV9INY0_CYACA</name>
<comment type="function">
    <text evidence="11">The coatomer is a cytosolic protein complex that binds to dilysine motifs and reversibly associates with Golgi non-clathrin-coated vesicles, which further mediate biosynthetic protein transport from the ER, via the Golgi up to the trans Golgi network.</text>
</comment>
<sequence>MVVLAASILTKQGKLLLSRQYREMPRLRIEGLLATFPKLIHGSSSALPLGRQHTFIESDSVRYVYQPVEDLYVVLVTNKSSNIVEDLETLRLLSKLVSESCPPYGMVDEEAVYESAFDLVFAFDEVIDWGGCRENVDIPQVRQFLEMYSHEERLAKAIKESKMSEAREEMRRKAQMIDRQKQDMAKIPPEMRRLMGLEGGAVSSASMMPSISSGAYSSGTMQGVGPMTATAASTTAPSMSSSLTLGAAAPGGASAPGVAASTGGRGLALGKARTAAAADDWLERMRAEGEVVEVETPAAKRATTTETTALRPATTAPASVPTSPVHFLLDERINARVGRDGGVEQLEIKGELLMQIQDPNLTRCIIHLQPISEAVLRAFQMRIHPTIDKTLWQQSNAIALKNRERAFPTGAATPLGLVKWRLQSTDESMLPLIINCWPSATANDTTVNIEYEAPTPPAALRDVVVCVPVPRAPSSMAPQIGHCDGQAEYDARRPCLLWKLAHIEPGSNGSLEFTLPLVVEPDHLFPLEVSFVASATCTRLAIDRIEPLGHVAAAESPAFTAESRLSTERYQIV</sequence>
<dbReference type="GO" id="GO:0015031">
    <property type="term" value="P:protein transport"/>
    <property type="evidence" value="ECO:0007669"/>
    <property type="project" value="UniProtKB-KW"/>
</dbReference>
<dbReference type="CDD" id="cd14830">
    <property type="entry name" value="Delta_COP_N"/>
    <property type="match status" value="1"/>
</dbReference>
<dbReference type="EMBL" id="JANCYW010000001">
    <property type="protein sequence ID" value="KAK4534057.1"/>
    <property type="molecule type" value="Genomic_DNA"/>
</dbReference>
<evidence type="ECO:0000256" key="2">
    <source>
        <dbReference type="ARBA" id="ARBA00010516"/>
    </source>
</evidence>
<dbReference type="SUPFAM" id="SSF64356">
    <property type="entry name" value="SNARE-like"/>
    <property type="match status" value="1"/>
</dbReference>
<dbReference type="InterPro" id="IPR036168">
    <property type="entry name" value="AP2_Mu_C_sf"/>
</dbReference>
<dbReference type="InterPro" id="IPR028565">
    <property type="entry name" value="MHD"/>
</dbReference>
<keyword evidence="6 11" id="KW-0931">ER-Golgi transport</keyword>
<dbReference type="GO" id="GO:0000139">
    <property type="term" value="C:Golgi membrane"/>
    <property type="evidence" value="ECO:0007669"/>
    <property type="project" value="UniProtKB-SubCell"/>
</dbReference>
<keyword evidence="8 11" id="KW-0333">Golgi apparatus</keyword>
<organism evidence="13 14">
    <name type="scientific">Cyanidium caldarium</name>
    <name type="common">Red alga</name>
    <dbReference type="NCBI Taxonomy" id="2771"/>
    <lineage>
        <taxon>Eukaryota</taxon>
        <taxon>Rhodophyta</taxon>
        <taxon>Bangiophyceae</taxon>
        <taxon>Cyanidiales</taxon>
        <taxon>Cyanidiaceae</taxon>
        <taxon>Cyanidium</taxon>
    </lineage>
</organism>
<dbReference type="Gene3D" id="3.30.450.60">
    <property type="match status" value="1"/>
</dbReference>
<evidence type="ECO:0000256" key="5">
    <source>
        <dbReference type="ARBA" id="ARBA00022490"/>
    </source>
</evidence>
<gene>
    <name evidence="13" type="ORF">CDCA_CDCA01G0082</name>
</gene>
<evidence type="ECO:0000313" key="14">
    <source>
        <dbReference type="Proteomes" id="UP001301350"/>
    </source>
</evidence>
<evidence type="ECO:0000256" key="1">
    <source>
        <dbReference type="ARBA" id="ARBA00004255"/>
    </source>
</evidence>
<dbReference type="AlphaFoldDB" id="A0AAV9INY0"/>
<evidence type="ECO:0000256" key="10">
    <source>
        <dbReference type="ARBA" id="ARBA00023329"/>
    </source>
</evidence>
<comment type="caution">
    <text evidence="13">The sequence shown here is derived from an EMBL/GenBank/DDBJ whole genome shotgun (WGS) entry which is preliminary data.</text>
</comment>
<dbReference type="CDD" id="cd09254">
    <property type="entry name" value="AP_delta-COPI_MHD"/>
    <property type="match status" value="1"/>
</dbReference>
<keyword evidence="5 11" id="KW-0963">Cytoplasm</keyword>
<dbReference type="PANTHER" id="PTHR10121">
    <property type="entry name" value="COATOMER SUBUNIT DELTA"/>
    <property type="match status" value="1"/>
</dbReference>